<dbReference type="InterPro" id="IPR018197">
    <property type="entry name" value="Glycerate_kinase_RE-like"/>
</dbReference>
<dbReference type="GO" id="GO:0016301">
    <property type="term" value="F:kinase activity"/>
    <property type="evidence" value="ECO:0007669"/>
    <property type="project" value="UniProtKB-KW"/>
</dbReference>
<dbReference type="NCBIfam" id="TIGR00045">
    <property type="entry name" value="glycerate kinase"/>
    <property type="match status" value="1"/>
</dbReference>
<comment type="caution">
    <text evidence="5">The sequence shown here is derived from an EMBL/GenBank/DDBJ whole genome shotgun (WGS) entry which is preliminary data.</text>
</comment>
<name>A0ABW0ZGJ7_9ACTN</name>
<dbReference type="InterPro" id="IPR036129">
    <property type="entry name" value="Glycerate_kinase_sf"/>
</dbReference>
<dbReference type="PIRSF" id="PIRSF006078">
    <property type="entry name" value="GlxK"/>
    <property type="match status" value="1"/>
</dbReference>
<dbReference type="SUPFAM" id="SSF110738">
    <property type="entry name" value="Glycerate kinase I"/>
    <property type="match status" value="1"/>
</dbReference>
<dbReference type="Gene3D" id="3.40.50.10350">
    <property type="entry name" value="Glycerate kinase, domain 1"/>
    <property type="match status" value="1"/>
</dbReference>
<protein>
    <submittedName>
        <fullName evidence="5">Glycerate kinase</fullName>
    </submittedName>
</protein>
<reference evidence="6" key="1">
    <citation type="journal article" date="2019" name="Int. J. Syst. Evol. Microbiol.">
        <title>The Global Catalogue of Microorganisms (GCM) 10K type strain sequencing project: providing services to taxonomists for standard genome sequencing and annotation.</title>
        <authorList>
            <consortium name="The Broad Institute Genomics Platform"/>
            <consortium name="The Broad Institute Genome Sequencing Center for Infectious Disease"/>
            <person name="Wu L."/>
            <person name="Ma J."/>
        </authorList>
    </citation>
    <scope>NUCLEOTIDE SEQUENCE [LARGE SCALE GENOMIC DNA]</scope>
    <source>
        <strain evidence="6">YIM 94188</strain>
    </source>
</reference>
<proteinExistence type="inferred from homology"/>
<dbReference type="InterPro" id="IPR004381">
    <property type="entry name" value="Glycerate_kinase"/>
</dbReference>
<dbReference type="PANTHER" id="PTHR21599:SF0">
    <property type="entry name" value="GLYCERATE KINASE"/>
    <property type="match status" value="1"/>
</dbReference>
<dbReference type="PANTHER" id="PTHR21599">
    <property type="entry name" value="GLYCERATE KINASE"/>
    <property type="match status" value="1"/>
</dbReference>
<evidence type="ECO:0000256" key="4">
    <source>
        <dbReference type="PIRNR" id="PIRNR006078"/>
    </source>
</evidence>
<dbReference type="EMBL" id="JBHSNS010000003">
    <property type="protein sequence ID" value="MFC5729113.1"/>
    <property type="molecule type" value="Genomic_DNA"/>
</dbReference>
<organism evidence="5 6">
    <name type="scientific">Nocardioides vastitatis</name>
    <dbReference type="NCBI Taxonomy" id="2568655"/>
    <lineage>
        <taxon>Bacteria</taxon>
        <taxon>Bacillati</taxon>
        <taxon>Actinomycetota</taxon>
        <taxon>Actinomycetes</taxon>
        <taxon>Propionibacteriales</taxon>
        <taxon>Nocardioidaceae</taxon>
        <taxon>Nocardioides</taxon>
    </lineage>
</organism>
<evidence type="ECO:0000256" key="2">
    <source>
        <dbReference type="ARBA" id="ARBA00022679"/>
    </source>
</evidence>
<evidence type="ECO:0000313" key="6">
    <source>
        <dbReference type="Proteomes" id="UP001596072"/>
    </source>
</evidence>
<evidence type="ECO:0000256" key="3">
    <source>
        <dbReference type="ARBA" id="ARBA00022777"/>
    </source>
</evidence>
<gene>
    <name evidence="5" type="ORF">ACFPQB_09295</name>
</gene>
<accession>A0ABW0ZGJ7</accession>
<dbReference type="Pfam" id="PF02595">
    <property type="entry name" value="Gly_kinase"/>
    <property type="match status" value="1"/>
</dbReference>
<evidence type="ECO:0000313" key="5">
    <source>
        <dbReference type="EMBL" id="MFC5729113.1"/>
    </source>
</evidence>
<dbReference type="InterPro" id="IPR018193">
    <property type="entry name" value="Glyc_kinase_flavodox-like_fold"/>
</dbReference>
<dbReference type="Proteomes" id="UP001596072">
    <property type="component" value="Unassembled WGS sequence"/>
</dbReference>
<sequence length="380" mass="37525">MTATSSRRPRVLVAPDKFKGTLDAAGVAAAVRQGIVRVVPDADVSCLPVADGGDGTLAAAVAAGFEPVPVEVAGPTGGPVLTAFARRGTVAVIEMADACGLARLPGGVPAPLTASSRGLGDVLVAALDAGCRELVVGIGGSASTDGGAGMLSALGARALGAGGAPLAEGGGALADVRSLDLSGLHPAVAEASIVVACDVDNPLTGSTGAARVYGPQKGADTADVVLLDEALGRWADVVARTTDADRRDVPGGGAAGGVGFAAVAVLDAELRPGIELMLDLLRFDEVVAGGDLVVTGEGSLDAQSLHGKAPVGVAARARQRGIPVVAVCGRRLLTDEQLQGAGIGGAYALLDLEPDVEVCLRSPGPLLARLGEQIAYDRLV</sequence>
<keyword evidence="3 4" id="KW-0418">Kinase</keyword>
<dbReference type="RefSeq" id="WP_378527027.1">
    <property type="nucleotide sequence ID" value="NZ_JBHSNS010000003.1"/>
</dbReference>
<dbReference type="Gene3D" id="3.90.1510.10">
    <property type="entry name" value="Glycerate kinase, domain 2"/>
    <property type="match status" value="1"/>
</dbReference>
<keyword evidence="6" id="KW-1185">Reference proteome</keyword>
<evidence type="ECO:0000256" key="1">
    <source>
        <dbReference type="ARBA" id="ARBA00006284"/>
    </source>
</evidence>
<comment type="similarity">
    <text evidence="1 4">Belongs to the glycerate kinase type-1 family.</text>
</comment>
<keyword evidence="2 4" id="KW-0808">Transferase</keyword>